<protein>
    <submittedName>
        <fullName evidence="2">Uncharacterized protein</fullName>
    </submittedName>
</protein>
<sequence length="484" mass="52843">MGRQNCWEAVGPARDKFTHLAEEIKEYLMKFSDSVSSTVTWSLYMTGRTKESSHPTVVFCSSDNEARRIVRKSIKSSGILKRYPGFVTMDCNRPPESQSIASMTVEKTDLDTPLTGPLKTIVLYSSSSGALGARLLISEYGNFSQMPKMATGGGALEWRGRYFLMTVAHAFGGSNEPAFPELNNVTNFEFDLDGMSGSDEDDDTSVAMTSRGSISPEGSISDTITNSNTVVPMQSFDLKVSQLSASLASSGLEHLEISDTLPIASKAKGYYGPASATAAKANYCSSVQPRTSFSWDHSPTMQPLNDVDLSESTFTSSEDGPHPSLDYILVEVIGWKLGMTDRIPPTDGVMAHEIFLKRLFRGAPVSREVIVITASKGVMKGHLSGTPSFMQLPHSTNQQELWTVMLEGNLEKGDCGSWVIDATNGSIYAHIIAGSRGSGFTYAVPLWQISNDIHRQFEGNWKLAKAKNIFREKSQLKPLLGPNH</sequence>
<accession>A0AAD9ZG29</accession>
<feature type="compositionally biased region" description="Polar residues" evidence="1">
    <location>
        <begin position="206"/>
        <end position="221"/>
    </location>
</feature>
<name>A0AAD9ZG29_9LECA</name>
<evidence type="ECO:0000313" key="3">
    <source>
        <dbReference type="Proteomes" id="UP001276659"/>
    </source>
</evidence>
<evidence type="ECO:0000313" key="2">
    <source>
        <dbReference type="EMBL" id="KAK3178095.1"/>
    </source>
</evidence>
<keyword evidence="3" id="KW-1185">Reference proteome</keyword>
<reference evidence="2" key="1">
    <citation type="submission" date="2022-11" db="EMBL/GenBank/DDBJ databases">
        <title>Chromosomal genome sequence assembly and mating type (MAT) locus characterization of the leprose asexual lichenized fungus Lepraria neglecta (Nyl.) Erichsen.</title>
        <authorList>
            <person name="Allen J.L."/>
            <person name="Pfeffer B."/>
        </authorList>
    </citation>
    <scope>NUCLEOTIDE SEQUENCE</scope>
    <source>
        <strain evidence="2">Allen 5258</strain>
    </source>
</reference>
<dbReference type="AlphaFoldDB" id="A0AAD9ZG29"/>
<comment type="caution">
    <text evidence="2">The sequence shown here is derived from an EMBL/GenBank/DDBJ whole genome shotgun (WGS) entry which is preliminary data.</text>
</comment>
<proteinExistence type="predicted"/>
<evidence type="ECO:0000256" key="1">
    <source>
        <dbReference type="SAM" id="MobiDB-lite"/>
    </source>
</evidence>
<organism evidence="2 3">
    <name type="scientific">Lepraria neglecta</name>
    <dbReference type="NCBI Taxonomy" id="209136"/>
    <lineage>
        <taxon>Eukaryota</taxon>
        <taxon>Fungi</taxon>
        <taxon>Dikarya</taxon>
        <taxon>Ascomycota</taxon>
        <taxon>Pezizomycotina</taxon>
        <taxon>Lecanoromycetes</taxon>
        <taxon>OSLEUM clade</taxon>
        <taxon>Lecanoromycetidae</taxon>
        <taxon>Lecanorales</taxon>
        <taxon>Lecanorineae</taxon>
        <taxon>Stereocaulaceae</taxon>
        <taxon>Lepraria</taxon>
    </lineage>
</organism>
<dbReference type="Proteomes" id="UP001276659">
    <property type="component" value="Unassembled WGS sequence"/>
</dbReference>
<gene>
    <name evidence="2" type="ORF">OEA41_000228</name>
</gene>
<dbReference type="EMBL" id="JASNWA010000003">
    <property type="protein sequence ID" value="KAK3178095.1"/>
    <property type="molecule type" value="Genomic_DNA"/>
</dbReference>
<feature type="region of interest" description="Disordered" evidence="1">
    <location>
        <begin position="196"/>
        <end position="221"/>
    </location>
</feature>